<dbReference type="EMBL" id="QXGC01000645">
    <property type="protein sequence ID" value="KAE9226390.1"/>
    <property type="molecule type" value="Genomic_DNA"/>
</dbReference>
<evidence type="ECO:0000256" key="2">
    <source>
        <dbReference type="SAM" id="SignalP"/>
    </source>
</evidence>
<gene>
    <name evidence="4" type="ORF">PF004_g11656</name>
    <name evidence="3" type="ORF">PF010_g11101</name>
</gene>
<sequence>MSIAGRPAAWVATVVQLVLQHVLTCAVPPSSSSALHHAATPDSLLIRSEPPIAGRDRFAPPALAAHTAGAFVDRTAAAVVGSFRVGRWSSSSSRSSISRATCASRASG</sequence>
<name>A0A6G0NXE7_9STRA</name>
<feature type="chain" id="PRO_5036384579" description="Secreted protein" evidence="2">
    <location>
        <begin position="27"/>
        <end position="108"/>
    </location>
</feature>
<feature type="signal peptide" evidence="2">
    <location>
        <begin position="1"/>
        <end position="26"/>
    </location>
</feature>
<comment type="caution">
    <text evidence="4">The sequence shown here is derived from an EMBL/GenBank/DDBJ whole genome shotgun (WGS) entry which is preliminary data.</text>
</comment>
<accession>A0A6G0NXE7</accession>
<reference evidence="5 6" key="1">
    <citation type="submission" date="2018-09" db="EMBL/GenBank/DDBJ databases">
        <title>Genomic investigation of the strawberry pathogen Phytophthora fragariae indicates pathogenicity is determined by transcriptional variation in three key races.</title>
        <authorList>
            <person name="Adams T.M."/>
            <person name="Armitage A.D."/>
            <person name="Sobczyk M.K."/>
            <person name="Bates H.J."/>
            <person name="Dunwell J.M."/>
            <person name="Nellist C.F."/>
            <person name="Harrison R.J."/>
        </authorList>
    </citation>
    <scope>NUCLEOTIDE SEQUENCE [LARGE SCALE GENOMIC DNA]</scope>
    <source>
        <strain evidence="4 5">BC-23</strain>
        <strain evidence="3 6">ONT-3</strain>
    </source>
</reference>
<evidence type="ECO:0008006" key="7">
    <source>
        <dbReference type="Google" id="ProtNLM"/>
    </source>
</evidence>
<dbReference type="Proteomes" id="UP000476176">
    <property type="component" value="Unassembled WGS sequence"/>
</dbReference>
<dbReference type="Proteomes" id="UP000488956">
    <property type="component" value="Unassembled WGS sequence"/>
</dbReference>
<protein>
    <recommendedName>
        <fullName evidence="7">Secreted protein</fullName>
    </recommendedName>
</protein>
<organism evidence="4 5">
    <name type="scientific">Phytophthora fragariae</name>
    <dbReference type="NCBI Taxonomy" id="53985"/>
    <lineage>
        <taxon>Eukaryota</taxon>
        <taxon>Sar</taxon>
        <taxon>Stramenopiles</taxon>
        <taxon>Oomycota</taxon>
        <taxon>Peronosporomycetes</taxon>
        <taxon>Peronosporales</taxon>
        <taxon>Peronosporaceae</taxon>
        <taxon>Phytophthora</taxon>
    </lineage>
</organism>
<evidence type="ECO:0000313" key="3">
    <source>
        <dbReference type="EMBL" id="KAE9110608.1"/>
    </source>
</evidence>
<proteinExistence type="predicted"/>
<dbReference type="AlphaFoldDB" id="A0A6G0NXE7"/>
<evidence type="ECO:0000256" key="1">
    <source>
        <dbReference type="SAM" id="MobiDB-lite"/>
    </source>
</evidence>
<dbReference type="EMBL" id="QXFX01000580">
    <property type="protein sequence ID" value="KAE9110608.1"/>
    <property type="molecule type" value="Genomic_DNA"/>
</dbReference>
<evidence type="ECO:0000313" key="6">
    <source>
        <dbReference type="Proteomes" id="UP000488956"/>
    </source>
</evidence>
<evidence type="ECO:0000313" key="5">
    <source>
        <dbReference type="Proteomes" id="UP000476176"/>
    </source>
</evidence>
<feature type="region of interest" description="Disordered" evidence="1">
    <location>
        <begin position="88"/>
        <end position="108"/>
    </location>
</feature>
<keyword evidence="2" id="KW-0732">Signal</keyword>
<evidence type="ECO:0000313" key="4">
    <source>
        <dbReference type="EMBL" id="KAE9226390.1"/>
    </source>
</evidence>